<keyword evidence="1" id="KW-0732">Signal</keyword>
<gene>
    <name evidence="2" type="ORF">GBAR_LOCUS19586</name>
</gene>
<accession>A0AA35WZY4</accession>
<sequence length="49" mass="5488">MGGTSFMSISELWTSLLWGDLLWGDGVDLVVLTNFTHYDRGNGLRNTLQ</sequence>
<feature type="signal peptide" evidence="1">
    <location>
        <begin position="1"/>
        <end position="19"/>
    </location>
</feature>
<dbReference type="EMBL" id="CASHTH010002755">
    <property type="protein sequence ID" value="CAI8034856.1"/>
    <property type="molecule type" value="Genomic_DNA"/>
</dbReference>
<dbReference type="Proteomes" id="UP001174909">
    <property type="component" value="Unassembled WGS sequence"/>
</dbReference>
<evidence type="ECO:0000313" key="3">
    <source>
        <dbReference type="Proteomes" id="UP001174909"/>
    </source>
</evidence>
<evidence type="ECO:0000256" key="1">
    <source>
        <dbReference type="SAM" id="SignalP"/>
    </source>
</evidence>
<keyword evidence="3" id="KW-1185">Reference proteome</keyword>
<evidence type="ECO:0000313" key="2">
    <source>
        <dbReference type="EMBL" id="CAI8034856.1"/>
    </source>
</evidence>
<reference evidence="2" key="1">
    <citation type="submission" date="2023-03" db="EMBL/GenBank/DDBJ databases">
        <authorList>
            <person name="Steffen K."/>
            <person name="Cardenas P."/>
        </authorList>
    </citation>
    <scope>NUCLEOTIDE SEQUENCE</scope>
</reference>
<protein>
    <submittedName>
        <fullName evidence="2">Uncharacterized protein</fullName>
    </submittedName>
</protein>
<comment type="caution">
    <text evidence="2">The sequence shown here is derived from an EMBL/GenBank/DDBJ whole genome shotgun (WGS) entry which is preliminary data.</text>
</comment>
<feature type="chain" id="PRO_5041443773" evidence="1">
    <location>
        <begin position="20"/>
        <end position="49"/>
    </location>
</feature>
<name>A0AA35WZY4_GEOBA</name>
<organism evidence="2 3">
    <name type="scientific">Geodia barretti</name>
    <name type="common">Barrett's horny sponge</name>
    <dbReference type="NCBI Taxonomy" id="519541"/>
    <lineage>
        <taxon>Eukaryota</taxon>
        <taxon>Metazoa</taxon>
        <taxon>Porifera</taxon>
        <taxon>Demospongiae</taxon>
        <taxon>Heteroscleromorpha</taxon>
        <taxon>Tetractinellida</taxon>
        <taxon>Astrophorina</taxon>
        <taxon>Geodiidae</taxon>
        <taxon>Geodia</taxon>
    </lineage>
</organism>
<proteinExistence type="predicted"/>
<dbReference type="AlphaFoldDB" id="A0AA35WZY4"/>